<dbReference type="EMBL" id="NBII01000012">
    <property type="protein sequence ID" value="PAV14709.1"/>
    <property type="molecule type" value="Genomic_DNA"/>
</dbReference>
<feature type="compositionally biased region" description="Polar residues" evidence="1">
    <location>
        <begin position="484"/>
        <end position="503"/>
    </location>
</feature>
<gene>
    <name evidence="3" type="ORF">PNOK_0978700</name>
</gene>
<feature type="region of interest" description="Disordered" evidence="1">
    <location>
        <begin position="242"/>
        <end position="387"/>
    </location>
</feature>
<dbReference type="SUPFAM" id="SSF74924">
    <property type="entry name" value="Cap-Gly domain"/>
    <property type="match status" value="1"/>
</dbReference>
<organism evidence="3 4">
    <name type="scientific">Pyrrhoderma noxium</name>
    <dbReference type="NCBI Taxonomy" id="2282107"/>
    <lineage>
        <taxon>Eukaryota</taxon>
        <taxon>Fungi</taxon>
        <taxon>Dikarya</taxon>
        <taxon>Basidiomycota</taxon>
        <taxon>Agaricomycotina</taxon>
        <taxon>Agaricomycetes</taxon>
        <taxon>Hymenochaetales</taxon>
        <taxon>Hymenochaetaceae</taxon>
        <taxon>Pyrrhoderma</taxon>
    </lineage>
</organism>
<feature type="compositionally biased region" description="Low complexity" evidence="1">
    <location>
        <begin position="602"/>
        <end position="611"/>
    </location>
</feature>
<feature type="compositionally biased region" description="Low complexity" evidence="1">
    <location>
        <begin position="292"/>
        <end position="314"/>
    </location>
</feature>
<feature type="compositionally biased region" description="Polar residues" evidence="1">
    <location>
        <begin position="647"/>
        <end position="661"/>
    </location>
</feature>
<feature type="compositionally biased region" description="Basic and acidic residues" evidence="1">
    <location>
        <begin position="634"/>
        <end position="646"/>
    </location>
</feature>
<feature type="compositionally biased region" description="Polar residues" evidence="1">
    <location>
        <begin position="338"/>
        <end position="363"/>
    </location>
</feature>
<proteinExistence type="predicted"/>
<feature type="compositionally biased region" description="Basic and acidic residues" evidence="1">
    <location>
        <begin position="832"/>
        <end position="842"/>
    </location>
</feature>
<reference evidence="3 4" key="1">
    <citation type="journal article" date="2017" name="Mol. Ecol.">
        <title>Comparative and population genomic landscape of Phellinus noxius: A hypervariable fungus causing root rot in trees.</title>
        <authorList>
            <person name="Chung C.L."/>
            <person name="Lee T.J."/>
            <person name="Akiba M."/>
            <person name="Lee H.H."/>
            <person name="Kuo T.H."/>
            <person name="Liu D."/>
            <person name="Ke H.M."/>
            <person name="Yokoi T."/>
            <person name="Roa M.B."/>
            <person name="Lu M.J."/>
            <person name="Chang Y.Y."/>
            <person name="Ann P.J."/>
            <person name="Tsai J.N."/>
            <person name="Chen C.Y."/>
            <person name="Tzean S.S."/>
            <person name="Ota Y."/>
            <person name="Hattori T."/>
            <person name="Sahashi N."/>
            <person name="Liou R.F."/>
            <person name="Kikuchi T."/>
            <person name="Tsai I.J."/>
        </authorList>
    </citation>
    <scope>NUCLEOTIDE SEQUENCE [LARGE SCALE GENOMIC DNA]</scope>
    <source>
        <strain evidence="3 4">FFPRI411160</strain>
    </source>
</reference>
<feature type="compositionally biased region" description="Polar residues" evidence="1">
    <location>
        <begin position="565"/>
        <end position="578"/>
    </location>
</feature>
<dbReference type="InParanoid" id="A0A286U5B7"/>
<dbReference type="Gene3D" id="2.30.30.190">
    <property type="entry name" value="CAP Gly-rich-like domain"/>
    <property type="match status" value="1"/>
</dbReference>
<sequence length="882" mass="95664">MVYARAPPSFQARYFSFRPPPIASPLPFGTSPTLSLPMPATSALSHNLGADFSYNASVRSVSPSNFRPTSPAPSVIGSLTRISSNHNPALFSNELEYLYTGKGFGDAFEFLFGANEKNASESEADEARIAKVDIMENDGMVRFEDGERVEWVMDSIRRGMNDNNVVELYQALVSAVLLRPHPQESDKSLLSSTSQIRVQVEQTRIDILRMIRRRWVSIRQEGGFDNMETWVTAEISDGVNPRGPITRTGLRPTLSRVEDVTERDSMSTNHSLGTSVLNKNHTRTGTPSQIQSSSASVRSVARSVASTKSRASSRLTTATEREHKESRPDSKFVPFSGRSISPTTPSNSRHVSTATSPTLSSARRASITKGHHPRICTSNIKETSDTASVLSVHEQNVVTVQRPKSTASVTSTRSHASTIRRNTANTVPSSTTQQTLRPPPSPVRSTSSLSNASLSSPKDDSTSAYRTPRDSMTSRDSIARSRKISTASTTSNVSMGSTGTSRSPRIVTAPSLPKAPVRSCRLSEASISSTTTAGAARNRRISTTSTTTTATTAAGQKKTMIGKSPSATWLRTANSTTGPAARKSVVAPGMTKSGSADDRKSLSGTKKSTTTENIDPERTGSTDSNNNKTIKSKSRVEATMKEDKRNVQSPSSDSGYTTTRATVRRKGSNDTITLSKKKKAASSTAGKAKTGSSSTPSEEGTPVAAPVVQPKGATLDIGIPCLIFSKRKRFRAFARYIGEVEGETGPWVGVEVPVTGDGWDDQQQSDGRAWHDGSWGGVKYFDVGSYTSEWGDDERLTRRRRNDLSSSFSSQRSHHHHHHNNNNYGSYHYKGTKREGDTLSVERKKRMRSGSPSVSDVSTAEYRGLFVRPQQVLYVLDAVGDL</sequence>
<dbReference type="Proteomes" id="UP000217199">
    <property type="component" value="Unassembled WGS sequence"/>
</dbReference>
<name>A0A286U5B7_9AGAM</name>
<feature type="compositionally biased region" description="Low complexity" evidence="1">
    <location>
        <begin position="443"/>
        <end position="456"/>
    </location>
</feature>
<comment type="caution">
    <text evidence="3">The sequence shown here is derived from an EMBL/GenBank/DDBJ whole genome shotgun (WGS) entry which is preliminary data.</text>
</comment>
<protein>
    <recommendedName>
        <fullName evidence="2">CAP-Gly domain-containing protein</fullName>
    </recommendedName>
</protein>
<evidence type="ECO:0000313" key="3">
    <source>
        <dbReference type="EMBL" id="PAV14709.1"/>
    </source>
</evidence>
<dbReference type="InterPro" id="IPR036859">
    <property type="entry name" value="CAP-Gly_dom_sf"/>
</dbReference>
<feature type="region of interest" description="Disordered" evidence="1">
    <location>
        <begin position="801"/>
        <end position="856"/>
    </location>
</feature>
<dbReference type="OrthoDB" id="2130750at2759"/>
<feature type="region of interest" description="Disordered" evidence="1">
    <location>
        <begin position="401"/>
        <end position="704"/>
    </location>
</feature>
<feature type="compositionally biased region" description="Basic and acidic residues" evidence="1">
    <location>
        <begin position="256"/>
        <end position="265"/>
    </location>
</feature>
<feature type="compositionally biased region" description="Basic and acidic residues" evidence="1">
    <location>
        <begin position="457"/>
        <end position="479"/>
    </location>
</feature>
<feature type="domain" description="CAP-Gly" evidence="2">
    <location>
        <begin position="738"/>
        <end position="791"/>
    </location>
</feature>
<feature type="compositionally biased region" description="Polar residues" evidence="1">
    <location>
        <begin position="401"/>
        <end position="434"/>
    </location>
</feature>
<evidence type="ECO:0000256" key="1">
    <source>
        <dbReference type="SAM" id="MobiDB-lite"/>
    </source>
</evidence>
<keyword evidence="4" id="KW-1185">Reference proteome</keyword>
<evidence type="ECO:0000313" key="4">
    <source>
        <dbReference type="Proteomes" id="UP000217199"/>
    </source>
</evidence>
<feature type="compositionally biased region" description="Polar residues" evidence="1">
    <location>
        <begin position="376"/>
        <end position="387"/>
    </location>
</feature>
<evidence type="ECO:0000259" key="2">
    <source>
        <dbReference type="PROSITE" id="PS50245"/>
    </source>
</evidence>
<feature type="compositionally biased region" description="Low complexity" evidence="1">
    <location>
        <begin position="523"/>
        <end position="554"/>
    </location>
</feature>
<feature type="compositionally biased region" description="Basic and acidic residues" evidence="1">
    <location>
        <begin position="319"/>
        <end position="330"/>
    </location>
</feature>
<feature type="compositionally biased region" description="Low complexity" evidence="1">
    <location>
        <begin position="681"/>
        <end position="702"/>
    </location>
</feature>
<feature type="compositionally biased region" description="Polar residues" evidence="1">
    <location>
        <begin position="266"/>
        <end position="291"/>
    </location>
</feature>
<dbReference type="AlphaFoldDB" id="A0A286U5B7"/>
<accession>A0A286U5B7</accession>
<dbReference type="PROSITE" id="PS50245">
    <property type="entry name" value="CAP_GLY_2"/>
    <property type="match status" value="1"/>
</dbReference>
<dbReference type="InterPro" id="IPR000938">
    <property type="entry name" value="CAP-Gly_domain"/>
</dbReference>